<dbReference type="Pfam" id="PF02661">
    <property type="entry name" value="Fic"/>
    <property type="match status" value="1"/>
</dbReference>
<dbReference type="InterPro" id="IPR036597">
    <property type="entry name" value="Fido-like_dom_sf"/>
</dbReference>
<dbReference type="EMBL" id="VXMH01000088">
    <property type="protein sequence ID" value="MYC96556.1"/>
    <property type="molecule type" value="Genomic_DNA"/>
</dbReference>
<feature type="domain" description="Fido" evidence="1">
    <location>
        <begin position="6"/>
        <end position="120"/>
    </location>
</feature>
<dbReference type="InterPro" id="IPR006440">
    <property type="entry name" value="Doc"/>
</dbReference>
<evidence type="ECO:0000259" key="1">
    <source>
        <dbReference type="PROSITE" id="PS51459"/>
    </source>
</evidence>
<dbReference type="PROSITE" id="PS51459">
    <property type="entry name" value="FIDO"/>
    <property type="match status" value="1"/>
</dbReference>
<organism evidence="2">
    <name type="scientific">Caldilineaceae bacterium SB0661_bin_32</name>
    <dbReference type="NCBI Taxonomy" id="2605255"/>
    <lineage>
        <taxon>Bacteria</taxon>
        <taxon>Bacillati</taxon>
        <taxon>Chloroflexota</taxon>
        <taxon>Caldilineae</taxon>
        <taxon>Caldilineales</taxon>
        <taxon>Caldilineaceae</taxon>
    </lineage>
</organism>
<dbReference type="NCBIfam" id="TIGR01550">
    <property type="entry name" value="DOC_P1"/>
    <property type="match status" value="1"/>
</dbReference>
<dbReference type="PANTHER" id="PTHR39426">
    <property type="entry name" value="HOMOLOGY TO DEATH-ON-CURING PROTEIN OF PHAGE P1"/>
    <property type="match status" value="1"/>
</dbReference>
<dbReference type="Gene3D" id="1.20.120.1870">
    <property type="entry name" value="Fic/DOC protein, Fido domain"/>
    <property type="match status" value="1"/>
</dbReference>
<evidence type="ECO:0000313" key="2">
    <source>
        <dbReference type="EMBL" id="MYC96556.1"/>
    </source>
</evidence>
<comment type="caution">
    <text evidence="2">The sequence shown here is derived from an EMBL/GenBank/DDBJ whole genome shotgun (WGS) entry which is preliminary data.</text>
</comment>
<reference evidence="2" key="1">
    <citation type="submission" date="2019-09" db="EMBL/GenBank/DDBJ databases">
        <title>Characterisation of the sponge microbiome using genome-centric metagenomics.</title>
        <authorList>
            <person name="Engelberts J.P."/>
            <person name="Robbins S.J."/>
            <person name="De Goeij J.M."/>
            <person name="Aranda M."/>
            <person name="Bell S.C."/>
            <person name="Webster N.S."/>
        </authorList>
    </citation>
    <scope>NUCLEOTIDE SEQUENCE</scope>
    <source>
        <strain evidence="2">SB0661_bin_32</strain>
    </source>
</reference>
<dbReference type="GO" id="GO:0016301">
    <property type="term" value="F:kinase activity"/>
    <property type="evidence" value="ECO:0007669"/>
    <property type="project" value="InterPro"/>
</dbReference>
<dbReference type="PANTHER" id="PTHR39426:SF1">
    <property type="entry name" value="HOMOLOGY TO DEATH-ON-CURING PROTEIN OF PHAGE P1"/>
    <property type="match status" value="1"/>
</dbReference>
<dbReference type="InterPro" id="IPR053737">
    <property type="entry name" value="Type_II_TA_Toxin"/>
</dbReference>
<sequence length="131" mass="14668">MSLDYPEIGEAIAIHDVLIDEFGGALGIRDEGALASAIMRPQLGYYDGLIEEAAALMESLANNHPFVDGNNRTAFAVTDAFLRLNGYFIDCDSVETYEFFMRLFEMNSFRFAQLCPWLGEKVRPLTRTDGD</sequence>
<dbReference type="AlphaFoldDB" id="A0A6B1DAA6"/>
<dbReference type="InterPro" id="IPR003812">
    <property type="entry name" value="Fido"/>
</dbReference>
<accession>A0A6B1DAA6</accession>
<proteinExistence type="predicted"/>
<dbReference type="SUPFAM" id="SSF140931">
    <property type="entry name" value="Fic-like"/>
    <property type="match status" value="1"/>
</dbReference>
<protein>
    <submittedName>
        <fullName evidence="2">Type II toxin-antitoxin system death-on-curing family toxin</fullName>
    </submittedName>
</protein>
<name>A0A6B1DAA6_9CHLR</name>
<gene>
    <name evidence="2" type="ORF">F4X14_16450</name>
</gene>